<proteinExistence type="inferred from homology"/>
<feature type="region of interest" description="Disordered" evidence="2">
    <location>
        <begin position="914"/>
        <end position="945"/>
    </location>
</feature>
<comment type="caution">
    <text evidence="3">The sequence shown here is derived from an EMBL/GenBank/DDBJ whole genome shotgun (WGS) entry which is preliminary data.</text>
</comment>
<evidence type="ECO:0000313" key="4">
    <source>
        <dbReference type="Proteomes" id="UP000518752"/>
    </source>
</evidence>
<comment type="similarity">
    <text evidence="1">Belongs to the EFR3 family.</text>
</comment>
<keyword evidence="4" id="KW-1185">Reference proteome</keyword>
<evidence type="ECO:0000313" key="3">
    <source>
        <dbReference type="EMBL" id="KAF5390722.1"/>
    </source>
</evidence>
<dbReference type="PANTHER" id="PTHR47766">
    <property type="entry name" value="PROTEIN EFR3"/>
    <property type="match status" value="1"/>
</dbReference>
<evidence type="ECO:0000256" key="2">
    <source>
        <dbReference type="SAM" id="MobiDB-lite"/>
    </source>
</evidence>
<feature type="region of interest" description="Disordered" evidence="2">
    <location>
        <begin position="769"/>
        <end position="788"/>
    </location>
</feature>
<evidence type="ECO:0008006" key="5">
    <source>
        <dbReference type="Google" id="ProtNLM"/>
    </source>
</evidence>
<dbReference type="PANTHER" id="PTHR47766:SF1">
    <property type="entry name" value="PROTEIN EFR3"/>
    <property type="match status" value="1"/>
</dbReference>
<organism evidence="3 4">
    <name type="scientific">Collybiopsis confluens</name>
    <dbReference type="NCBI Taxonomy" id="2823264"/>
    <lineage>
        <taxon>Eukaryota</taxon>
        <taxon>Fungi</taxon>
        <taxon>Dikarya</taxon>
        <taxon>Basidiomycota</taxon>
        <taxon>Agaricomycotina</taxon>
        <taxon>Agaricomycetes</taxon>
        <taxon>Agaricomycetidae</taxon>
        <taxon>Agaricales</taxon>
        <taxon>Marasmiineae</taxon>
        <taxon>Omphalotaceae</taxon>
        <taxon>Collybiopsis</taxon>
    </lineage>
</organism>
<dbReference type="Proteomes" id="UP000518752">
    <property type="component" value="Unassembled WGS sequence"/>
</dbReference>
<dbReference type="InterPro" id="IPR039786">
    <property type="entry name" value="EFR3"/>
</dbReference>
<dbReference type="EMBL" id="JAACJN010000014">
    <property type="protein sequence ID" value="KAF5390722.1"/>
    <property type="molecule type" value="Genomic_DNA"/>
</dbReference>
<sequence>MNFLFTPNHVQLLNSCYPPASTLLTSGPDFSPNSQELSRLTYYASNHPEKLTKLGAELEKRVKVESRKARSGNIRIRASLLITLAIFRSLAIECRRDIALLSPSLVASVENTLCNGLYDLEVVVRAASVFNAWTTYTNGHLIGADNPFTENYISCLQHLASISSSTAKDLELRNRSRLVGLAAITGALNSEALYNDTLQFRSQVSIIIKPVLNILLETDLQTLNKQAEGIKDTPKSPYLAEFRTRPTIERRAASIHIHVDGENGPSKSDVSNAALHAFSSFLSHVNGSQLGHIMRSSFDSLDRLNGWSHVDHCCWFALKSAEWAQYQHRYAVPTWLVERLSETQDTSNTTEMQHTLTAMVANVFNSPVPLINLSTSDILTNLLSLLLRRVSMDCNDAIIPSLIQCVSSLGRHVYYSDQIHDLAAELISRVSIVEMQGVSSRNDSAYQENRAQALRYLIISLAGLINAADDDDLHKTQNPQSTASAESKHDDYDKSDHQSRRTRVPPDIWQDTLNLLLDADFGVRADYADALVFYLAHEMPKRGDLTDVEPVMRARRVDGIPQQPVQTNTLLHSSDTGFKFLHGLHAVLFILASTKSLDLLSTSDSSPRLSTDNPIEVHVEPASPLGETHNLGEASSQYDRRAGITHHSRTRKIAFALSRLDKTQKLSTSTSATISDYLIIQNILMTVHQQLPIRGLIAGVPMLLALDDLCRQSESDDPDVLARVHVIRYALANIWLALGKGWGSSEITSIAAKALASFPQTAKLPDSQATEIGTYHPPPKSAPLSSPESISEWSGLDCQVALSILVSEANIQQAVGLDREQLLSWLSEPWTAERALDISVERPSTYEATLRGDGVSPLLKILPGLMHIENISLQSLARSNRGVGVTELREALEGRSSMSNPNLAQAASISTLDHGSSILGGESRLTQTRSRTRNKKHTATGGTAEVRDVLNKLGLGKQNSSLLKASFPALQSEQRTSVMN</sequence>
<feature type="compositionally biased region" description="Basic and acidic residues" evidence="2">
    <location>
        <begin position="486"/>
        <end position="499"/>
    </location>
</feature>
<evidence type="ECO:0000256" key="1">
    <source>
        <dbReference type="ARBA" id="ARBA00010216"/>
    </source>
</evidence>
<dbReference type="AlphaFoldDB" id="A0A8H5HWE8"/>
<protein>
    <recommendedName>
        <fullName evidence="5">Protein EFR3</fullName>
    </recommendedName>
</protein>
<feature type="compositionally biased region" description="Polar residues" evidence="2">
    <location>
        <begin position="476"/>
        <end position="485"/>
    </location>
</feature>
<feature type="region of interest" description="Disordered" evidence="2">
    <location>
        <begin position="472"/>
        <end position="504"/>
    </location>
</feature>
<dbReference type="GO" id="GO:0072659">
    <property type="term" value="P:protein localization to plasma membrane"/>
    <property type="evidence" value="ECO:0007669"/>
    <property type="project" value="InterPro"/>
</dbReference>
<name>A0A8H5HWE8_9AGAR</name>
<dbReference type="Pfam" id="PF21072">
    <property type="entry name" value="EFR3"/>
    <property type="match status" value="1"/>
</dbReference>
<reference evidence="3 4" key="1">
    <citation type="journal article" date="2020" name="ISME J.">
        <title>Uncovering the hidden diversity of litter-decomposition mechanisms in mushroom-forming fungi.</title>
        <authorList>
            <person name="Floudas D."/>
            <person name="Bentzer J."/>
            <person name="Ahren D."/>
            <person name="Johansson T."/>
            <person name="Persson P."/>
            <person name="Tunlid A."/>
        </authorList>
    </citation>
    <scope>NUCLEOTIDE SEQUENCE [LARGE SCALE GENOMIC DNA]</scope>
    <source>
        <strain evidence="3 4">CBS 406.79</strain>
    </source>
</reference>
<dbReference type="OrthoDB" id="274691at2759"/>
<dbReference type="InterPro" id="IPR049150">
    <property type="entry name" value="EFR3_HEAT-like_rpt"/>
</dbReference>
<gene>
    <name evidence="3" type="ORF">D9757_002661</name>
</gene>
<accession>A0A8H5HWE8</accession>